<dbReference type="InterPro" id="IPR050769">
    <property type="entry name" value="NAT_camello-type"/>
</dbReference>
<dbReference type="PROSITE" id="PS51186">
    <property type="entry name" value="GNAT"/>
    <property type="match status" value="1"/>
</dbReference>
<feature type="domain" description="N-acetyltransferase" evidence="2">
    <location>
        <begin position="2"/>
        <end position="163"/>
    </location>
</feature>
<dbReference type="Pfam" id="PF00583">
    <property type="entry name" value="Acetyltransf_1"/>
    <property type="match status" value="1"/>
</dbReference>
<dbReference type="InterPro" id="IPR016181">
    <property type="entry name" value="Acyl_CoA_acyltransferase"/>
</dbReference>
<sequence length="163" mass="17893">MLYLRPILPSDNAAVARIIRTVMPEFNCVGEGYSINDPELEDMHTAYSQPRSGFFVLVDDTRNDEVVGVGGYAPLAGSDGTVCELRKMYLLSQTRGKGGGRLLMDRCITDARRDGYARMYLETVASMTSAAAVYEKYGFTPLPGPLGSTGHSGCDRFMIKSFR</sequence>
<keyword evidence="4" id="KW-1185">Reference proteome</keyword>
<name>A0A840EG11_9BACT</name>
<reference evidence="3 4" key="1">
    <citation type="submission" date="2020-08" db="EMBL/GenBank/DDBJ databases">
        <title>Genomic Encyclopedia of Type Strains, Phase IV (KMG-IV): sequencing the most valuable type-strain genomes for metagenomic binning, comparative biology and taxonomic classification.</title>
        <authorList>
            <person name="Goeker M."/>
        </authorList>
    </citation>
    <scope>NUCLEOTIDE SEQUENCE [LARGE SCALE GENOMIC DNA]</scope>
    <source>
        <strain evidence="3 4">DSM 105137</strain>
    </source>
</reference>
<evidence type="ECO:0000313" key="4">
    <source>
        <dbReference type="Proteomes" id="UP000576209"/>
    </source>
</evidence>
<dbReference type="Proteomes" id="UP000576209">
    <property type="component" value="Unassembled WGS sequence"/>
</dbReference>
<evidence type="ECO:0000256" key="1">
    <source>
        <dbReference type="ARBA" id="ARBA00022679"/>
    </source>
</evidence>
<dbReference type="PANTHER" id="PTHR13947:SF37">
    <property type="entry name" value="LD18367P"/>
    <property type="match status" value="1"/>
</dbReference>
<dbReference type="SUPFAM" id="SSF55729">
    <property type="entry name" value="Acyl-CoA N-acyltransferases (Nat)"/>
    <property type="match status" value="1"/>
</dbReference>
<organism evidence="3 4">
    <name type="scientific">Neolewinella aquimaris</name>
    <dbReference type="NCBI Taxonomy" id="1835722"/>
    <lineage>
        <taxon>Bacteria</taxon>
        <taxon>Pseudomonadati</taxon>
        <taxon>Bacteroidota</taxon>
        <taxon>Saprospiria</taxon>
        <taxon>Saprospirales</taxon>
        <taxon>Lewinellaceae</taxon>
        <taxon>Neolewinella</taxon>
    </lineage>
</organism>
<keyword evidence="1 3" id="KW-0808">Transferase</keyword>
<dbReference type="RefSeq" id="WP_183496096.1">
    <property type="nucleotide sequence ID" value="NZ_JACIFF010000006.1"/>
</dbReference>
<dbReference type="EC" id="2.3.1.-" evidence="3"/>
<dbReference type="GO" id="GO:0008080">
    <property type="term" value="F:N-acetyltransferase activity"/>
    <property type="evidence" value="ECO:0007669"/>
    <property type="project" value="InterPro"/>
</dbReference>
<dbReference type="CDD" id="cd04301">
    <property type="entry name" value="NAT_SF"/>
    <property type="match status" value="1"/>
</dbReference>
<accession>A0A840EG11</accession>
<comment type="caution">
    <text evidence="3">The sequence shown here is derived from an EMBL/GenBank/DDBJ whole genome shotgun (WGS) entry which is preliminary data.</text>
</comment>
<evidence type="ECO:0000259" key="2">
    <source>
        <dbReference type="PROSITE" id="PS51186"/>
    </source>
</evidence>
<keyword evidence="3" id="KW-0012">Acyltransferase</keyword>
<dbReference type="Gene3D" id="3.40.630.30">
    <property type="match status" value="1"/>
</dbReference>
<proteinExistence type="predicted"/>
<evidence type="ECO:0000313" key="3">
    <source>
        <dbReference type="EMBL" id="MBB4079856.1"/>
    </source>
</evidence>
<gene>
    <name evidence="3" type="ORF">GGR28_002483</name>
</gene>
<dbReference type="PANTHER" id="PTHR13947">
    <property type="entry name" value="GNAT FAMILY N-ACETYLTRANSFERASE"/>
    <property type="match status" value="1"/>
</dbReference>
<dbReference type="AlphaFoldDB" id="A0A840EG11"/>
<dbReference type="InterPro" id="IPR000182">
    <property type="entry name" value="GNAT_dom"/>
</dbReference>
<dbReference type="EMBL" id="JACIFF010000006">
    <property type="protein sequence ID" value="MBB4079856.1"/>
    <property type="molecule type" value="Genomic_DNA"/>
</dbReference>
<protein>
    <submittedName>
        <fullName evidence="3">Putative acetyltransferase</fullName>
        <ecNumber evidence="3">2.3.1.-</ecNumber>
    </submittedName>
</protein>